<dbReference type="AlphaFoldDB" id="A0A8S2CZC8"/>
<organism evidence="5 7">
    <name type="scientific">Didymodactylos carnosus</name>
    <dbReference type="NCBI Taxonomy" id="1234261"/>
    <lineage>
        <taxon>Eukaryota</taxon>
        <taxon>Metazoa</taxon>
        <taxon>Spiralia</taxon>
        <taxon>Gnathifera</taxon>
        <taxon>Rotifera</taxon>
        <taxon>Eurotatoria</taxon>
        <taxon>Bdelloidea</taxon>
        <taxon>Philodinida</taxon>
        <taxon>Philodinidae</taxon>
        <taxon>Didymodactylos</taxon>
    </lineage>
</organism>
<evidence type="ECO:0000256" key="1">
    <source>
        <dbReference type="ARBA" id="ARBA00022658"/>
    </source>
</evidence>
<dbReference type="GO" id="GO:0005886">
    <property type="term" value="C:plasma membrane"/>
    <property type="evidence" value="ECO:0007669"/>
    <property type="project" value="TreeGrafter"/>
</dbReference>
<dbReference type="EMBL" id="CAJOBA010001262">
    <property type="protein sequence ID" value="CAF3585580.1"/>
    <property type="molecule type" value="Genomic_DNA"/>
</dbReference>
<evidence type="ECO:0000256" key="2">
    <source>
        <dbReference type="PROSITE-ProRule" id="PRU00168"/>
    </source>
</evidence>
<dbReference type="PROSITE" id="PS51257">
    <property type="entry name" value="PROKAR_LIPOPROTEIN"/>
    <property type="match status" value="1"/>
</dbReference>
<feature type="compositionally biased region" description="Polar residues" evidence="3">
    <location>
        <begin position="49"/>
        <end position="66"/>
    </location>
</feature>
<evidence type="ECO:0000313" key="6">
    <source>
        <dbReference type="EMBL" id="CAF3585580.1"/>
    </source>
</evidence>
<name>A0A8S2CZC8_9BILA</name>
<dbReference type="Pfam" id="PF00617">
    <property type="entry name" value="RasGEF"/>
    <property type="match status" value="1"/>
</dbReference>
<dbReference type="EMBL" id="CAJNOK010001262">
    <property type="protein sequence ID" value="CAF0802174.1"/>
    <property type="molecule type" value="Genomic_DNA"/>
</dbReference>
<sequence>MEQWHRQDSQHLSTGVTACAHNFLHIAREKREKLLRKVFFHDDSSQNGQILRTTGGWQPTDSGSHRTSPRSDYTRRTPSVDSLSSGRLTPCSMSTVTSSTNTLHPDNVRSEASTVNHRASPCPSEMSEISFSYSNPKYFVRTAIFQPVSASSTRPTAGSFLPLLSADKVKMNDGHRSPAPGPDYDQLKIDSLTLEELVKRLTPSCTNTPEDNRSGLLKNYLSLLAQWTKTFPYDFRNPRLMSQLQHVAEKITRTYPLLKLNVNALVFDLSAKLTILDKYEQYLTLVNNETGNRLNTCVLTTDIYEQCPCPKQFAHQLTFIELDRLKPIGAEEFIEYFAIKIANEEARARPECVNATTTTNEKQAEVDKWSFSLESYISWSNRLGLFVTTEIIKHLKRHIRVKLINYFIDAALECFNTGNFNSMMGILALMLASFECEFAQNETEKTKYKLL</sequence>
<evidence type="ECO:0000313" key="7">
    <source>
        <dbReference type="Proteomes" id="UP000677228"/>
    </source>
</evidence>
<dbReference type="InterPro" id="IPR001895">
    <property type="entry name" value="RASGEF_cat_dom"/>
</dbReference>
<dbReference type="GO" id="GO:0007265">
    <property type="term" value="P:Ras protein signal transduction"/>
    <property type="evidence" value="ECO:0007669"/>
    <property type="project" value="TreeGrafter"/>
</dbReference>
<dbReference type="PANTHER" id="PTHR23113:SF356">
    <property type="entry name" value="FI05912P-RELATED"/>
    <property type="match status" value="1"/>
</dbReference>
<protein>
    <recommendedName>
        <fullName evidence="4">Ras-GEF domain-containing protein</fullName>
    </recommendedName>
</protein>
<dbReference type="InterPro" id="IPR008937">
    <property type="entry name" value="Ras-like_GEF"/>
</dbReference>
<feature type="non-terminal residue" evidence="5">
    <location>
        <position position="1"/>
    </location>
</feature>
<evidence type="ECO:0000256" key="3">
    <source>
        <dbReference type="SAM" id="MobiDB-lite"/>
    </source>
</evidence>
<dbReference type="Proteomes" id="UP000677228">
    <property type="component" value="Unassembled WGS sequence"/>
</dbReference>
<dbReference type="PROSITE" id="PS50009">
    <property type="entry name" value="RASGEF_CAT"/>
    <property type="match status" value="1"/>
</dbReference>
<feature type="domain" description="Ras-GEF" evidence="4">
    <location>
        <begin position="309"/>
        <end position="451"/>
    </location>
</feature>
<accession>A0A8S2CZC8</accession>
<dbReference type="InterPro" id="IPR036964">
    <property type="entry name" value="RASGEF_cat_dom_sf"/>
</dbReference>
<dbReference type="SUPFAM" id="SSF48366">
    <property type="entry name" value="Ras GEF"/>
    <property type="match status" value="1"/>
</dbReference>
<dbReference type="InterPro" id="IPR023578">
    <property type="entry name" value="Ras_GEF_dom_sf"/>
</dbReference>
<evidence type="ECO:0000259" key="4">
    <source>
        <dbReference type="PROSITE" id="PS50009"/>
    </source>
</evidence>
<feature type="compositionally biased region" description="Polar residues" evidence="3">
    <location>
        <begin position="76"/>
        <end position="117"/>
    </location>
</feature>
<gene>
    <name evidence="5" type="ORF">OVA965_LOCUS4703</name>
    <name evidence="6" type="ORF">TMI583_LOCUS4701</name>
</gene>
<dbReference type="Gene3D" id="1.10.840.10">
    <property type="entry name" value="Ras guanine-nucleotide exchange factors catalytic domain"/>
    <property type="match status" value="1"/>
</dbReference>
<evidence type="ECO:0000313" key="5">
    <source>
        <dbReference type="EMBL" id="CAF0802174.1"/>
    </source>
</evidence>
<proteinExistence type="predicted"/>
<dbReference type="PANTHER" id="PTHR23113">
    <property type="entry name" value="GUANINE NUCLEOTIDE EXCHANGE FACTOR"/>
    <property type="match status" value="1"/>
</dbReference>
<comment type="caution">
    <text evidence="5">The sequence shown here is derived from an EMBL/GenBank/DDBJ whole genome shotgun (WGS) entry which is preliminary data.</text>
</comment>
<dbReference type="Proteomes" id="UP000682733">
    <property type="component" value="Unassembled WGS sequence"/>
</dbReference>
<reference evidence="5" key="1">
    <citation type="submission" date="2021-02" db="EMBL/GenBank/DDBJ databases">
        <authorList>
            <person name="Nowell W R."/>
        </authorList>
    </citation>
    <scope>NUCLEOTIDE SEQUENCE</scope>
</reference>
<feature type="region of interest" description="Disordered" evidence="3">
    <location>
        <begin position="49"/>
        <end position="121"/>
    </location>
</feature>
<dbReference type="GO" id="GO:0005085">
    <property type="term" value="F:guanyl-nucleotide exchange factor activity"/>
    <property type="evidence" value="ECO:0007669"/>
    <property type="project" value="UniProtKB-KW"/>
</dbReference>
<keyword evidence="1 2" id="KW-0344">Guanine-nucleotide releasing factor</keyword>